<organism evidence="2 3">
    <name type="scientific">Clostridium muellerianum</name>
    <dbReference type="NCBI Taxonomy" id="2716538"/>
    <lineage>
        <taxon>Bacteria</taxon>
        <taxon>Bacillati</taxon>
        <taxon>Bacillota</taxon>
        <taxon>Clostridia</taxon>
        <taxon>Eubacteriales</taxon>
        <taxon>Clostridiaceae</taxon>
        <taxon>Clostridium</taxon>
    </lineage>
</organism>
<dbReference type="EMBL" id="JABBNI010000067">
    <property type="protein sequence ID" value="NMM65909.1"/>
    <property type="molecule type" value="Genomic_DNA"/>
</dbReference>
<keyword evidence="1" id="KW-0812">Transmembrane</keyword>
<feature type="transmembrane region" description="Helical" evidence="1">
    <location>
        <begin position="38"/>
        <end position="58"/>
    </location>
</feature>
<dbReference type="RefSeq" id="WP_169300494.1">
    <property type="nucleotide sequence ID" value="NZ_JABBNI010000067.1"/>
</dbReference>
<proteinExistence type="predicted"/>
<dbReference type="AlphaFoldDB" id="A0A7Y0HQB0"/>
<keyword evidence="1" id="KW-0472">Membrane</keyword>
<accession>A0A7Y0HQB0</accession>
<keyword evidence="3" id="KW-1185">Reference proteome</keyword>
<feature type="transmembrane region" description="Helical" evidence="1">
    <location>
        <begin position="95"/>
        <end position="115"/>
    </location>
</feature>
<evidence type="ECO:0000313" key="2">
    <source>
        <dbReference type="EMBL" id="NMM65909.1"/>
    </source>
</evidence>
<sequence length="123" mass="14067">MPVSPKRSIMLNIIIGIYFIISLVIGFSAILFGLKNAMSIDLVENIVVITLLLIFLILAIRWKKIGVYGVVAAHFIFIISCIFESRSSILTGVGLLYFIFYIITLIIPVLFFIYCRKQWENFK</sequence>
<evidence type="ECO:0000313" key="3">
    <source>
        <dbReference type="Proteomes" id="UP000537131"/>
    </source>
</evidence>
<comment type="caution">
    <text evidence="2">The sequence shown here is derived from an EMBL/GenBank/DDBJ whole genome shotgun (WGS) entry which is preliminary data.</text>
</comment>
<name>A0A7Y0HQB0_9CLOT</name>
<protein>
    <submittedName>
        <fullName evidence="2">Uncharacterized protein</fullName>
    </submittedName>
</protein>
<reference evidence="2 3" key="2">
    <citation type="submission" date="2020-06" db="EMBL/GenBank/DDBJ databases">
        <title>Complete Genome Sequence of Clostridium muelleri sp. nov. P21T, an Acid-Alcohol Producing Acetogen Isolated from Old Hay.</title>
        <authorList>
            <person name="Duncan K.E."/>
            <person name="Tanner R.S."/>
        </authorList>
    </citation>
    <scope>NUCLEOTIDE SEQUENCE [LARGE SCALE GENOMIC DNA]</scope>
    <source>
        <strain evidence="2 3">P21</strain>
    </source>
</reference>
<reference evidence="2 3" key="1">
    <citation type="submission" date="2020-04" db="EMBL/GenBank/DDBJ databases">
        <authorList>
            <person name="Doyle D.A."/>
        </authorList>
    </citation>
    <scope>NUCLEOTIDE SEQUENCE [LARGE SCALE GENOMIC DNA]</scope>
    <source>
        <strain evidence="2 3">P21</strain>
    </source>
</reference>
<gene>
    <name evidence="2" type="ORF">HBE96_25360</name>
</gene>
<keyword evidence="1" id="KW-1133">Transmembrane helix</keyword>
<feature type="transmembrane region" description="Helical" evidence="1">
    <location>
        <begin position="9"/>
        <end position="32"/>
    </location>
</feature>
<dbReference type="Proteomes" id="UP000537131">
    <property type="component" value="Unassembled WGS sequence"/>
</dbReference>
<feature type="transmembrane region" description="Helical" evidence="1">
    <location>
        <begin position="65"/>
        <end position="83"/>
    </location>
</feature>
<evidence type="ECO:0000256" key="1">
    <source>
        <dbReference type="SAM" id="Phobius"/>
    </source>
</evidence>